<organism evidence="1 2">
    <name type="scientific">Lactuca sativa</name>
    <name type="common">Garden lettuce</name>
    <dbReference type="NCBI Taxonomy" id="4236"/>
    <lineage>
        <taxon>Eukaryota</taxon>
        <taxon>Viridiplantae</taxon>
        <taxon>Streptophyta</taxon>
        <taxon>Embryophyta</taxon>
        <taxon>Tracheophyta</taxon>
        <taxon>Spermatophyta</taxon>
        <taxon>Magnoliopsida</taxon>
        <taxon>eudicotyledons</taxon>
        <taxon>Gunneridae</taxon>
        <taxon>Pentapetalae</taxon>
        <taxon>asterids</taxon>
        <taxon>campanulids</taxon>
        <taxon>Asterales</taxon>
        <taxon>Asteraceae</taxon>
        <taxon>Cichorioideae</taxon>
        <taxon>Cichorieae</taxon>
        <taxon>Lactucinae</taxon>
        <taxon>Lactuca</taxon>
    </lineage>
</organism>
<sequence length="89" mass="10391">MSYKSQLPKNSNFIRLSSLKKYYQTIIECFGSLKFTHRSNSREESIEYSKAQILKIFSLGGWGVNPYFDKILLGYLANPKFSYYGYHNA</sequence>
<gene>
    <name evidence="1" type="ORF">LSAT_V11C400169610</name>
</gene>
<evidence type="ECO:0000313" key="1">
    <source>
        <dbReference type="EMBL" id="KAJ0212633.1"/>
    </source>
</evidence>
<proteinExistence type="predicted"/>
<dbReference type="AlphaFoldDB" id="A0A9R1VY93"/>
<protein>
    <submittedName>
        <fullName evidence="1">Uncharacterized protein</fullName>
    </submittedName>
</protein>
<comment type="caution">
    <text evidence="1">The sequence shown here is derived from an EMBL/GenBank/DDBJ whole genome shotgun (WGS) entry which is preliminary data.</text>
</comment>
<evidence type="ECO:0000313" key="2">
    <source>
        <dbReference type="Proteomes" id="UP000235145"/>
    </source>
</evidence>
<dbReference type="PANTHER" id="PTHR48434:SF1">
    <property type="entry name" value="(RAPE) HYPOTHETICAL PROTEIN"/>
    <property type="match status" value="1"/>
</dbReference>
<reference evidence="1 2" key="1">
    <citation type="journal article" date="2017" name="Nat. Commun.">
        <title>Genome assembly with in vitro proximity ligation data and whole-genome triplication in lettuce.</title>
        <authorList>
            <person name="Reyes-Chin-Wo S."/>
            <person name="Wang Z."/>
            <person name="Yang X."/>
            <person name="Kozik A."/>
            <person name="Arikit S."/>
            <person name="Song C."/>
            <person name="Xia L."/>
            <person name="Froenicke L."/>
            <person name="Lavelle D.O."/>
            <person name="Truco M.J."/>
            <person name="Xia R."/>
            <person name="Zhu S."/>
            <person name="Xu C."/>
            <person name="Xu H."/>
            <person name="Xu X."/>
            <person name="Cox K."/>
            <person name="Korf I."/>
            <person name="Meyers B.C."/>
            <person name="Michelmore R.W."/>
        </authorList>
    </citation>
    <scope>NUCLEOTIDE SEQUENCE [LARGE SCALE GENOMIC DNA]</scope>
    <source>
        <strain evidence="2">cv. Salinas</strain>
        <tissue evidence="1">Seedlings</tissue>
    </source>
</reference>
<dbReference type="PANTHER" id="PTHR48434">
    <property type="entry name" value="(RAPE) HYPOTHETICAL PROTEIN"/>
    <property type="match status" value="1"/>
</dbReference>
<keyword evidence="2" id="KW-1185">Reference proteome</keyword>
<dbReference type="EMBL" id="NBSK02000004">
    <property type="protein sequence ID" value="KAJ0212633.1"/>
    <property type="molecule type" value="Genomic_DNA"/>
</dbReference>
<accession>A0A9R1VY93</accession>
<name>A0A9R1VY93_LACSA</name>
<dbReference type="Proteomes" id="UP000235145">
    <property type="component" value="Unassembled WGS sequence"/>
</dbReference>